<sequence>MSSPARHLSGAAELVREFNHDSRVTRADWEFPGASYDALGALSRLVGMLPQAIDQTAVPVLHTHKHGRLLIDGGDADEAVKHMRTALDTAMQAARFLSAAVDHLHSTTSPMGLDTRGLPEFEE</sequence>
<name>A0ABW0UQS4_9ACTN</name>
<organism evidence="1 2">
    <name type="scientific">Streptomyces bullii</name>
    <dbReference type="NCBI Taxonomy" id="349910"/>
    <lineage>
        <taxon>Bacteria</taxon>
        <taxon>Bacillati</taxon>
        <taxon>Actinomycetota</taxon>
        <taxon>Actinomycetes</taxon>
        <taxon>Kitasatosporales</taxon>
        <taxon>Streptomycetaceae</taxon>
        <taxon>Streptomyces</taxon>
    </lineage>
</organism>
<protein>
    <submittedName>
        <fullName evidence="1">Uncharacterized protein</fullName>
    </submittedName>
</protein>
<evidence type="ECO:0000313" key="1">
    <source>
        <dbReference type="EMBL" id="MFC5635871.1"/>
    </source>
</evidence>
<accession>A0ABW0UQS4</accession>
<dbReference type="RefSeq" id="WP_381022818.1">
    <property type="nucleotide sequence ID" value="NZ_JBHSNY010000006.1"/>
</dbReference>
<reference evidence="2" key="1">
    <citation type="journal article" date="2019" name="Int. J. Syst. Evol. Microbiol.">
        <title>The Global Catalogue of Microorganisms (GCM) 10K type strain sequencing project: providing services to taxonomists for standard genome sequencing and annotation.</title>
        <authorList>
            <consortium name="The Broad Institute Genomics Platform"/>
            <consortium name="The Broad Institute Genome Sequencing Center for Infectious Disease"/>
            <person name="Wu L."/>
            <person name="Ma J."/>
        </authorList>
    </citation>
    <scope>NUCLEOTIDE SEQUENCE [LARGE SCALE GENOMIC DNA]</scope>
    <source>
        <strain evidence="2">CGMCC 4.7248</strain>
    </source>
</reference>
<dbReference type="Proteomes" id="UP001596154">
    <property type="component" value="Unassembled WGS sequence"/>
</dbReference>
<dbReference type="EMBL" id="JBHSNY010000006">
    <property type="protein sequence ID" value="MFC5635871.1"/>
    <property type="molecule type" value="Genomic_DNA"/>
</dbReference>
<keyword evidence="2" id="KW-1185">Reference proteome</keyword>
<evidence type="ECO:0000313" key="2">
    <source>
        <dbReference type="Proteomes" id="UP001596154"/>
    </source>
</evidence>
<proteinExistence type="predicted"/>
<gene>
    <name evidence="1" type="ORF">ACFPZJ_19145</name>
</gene>
<comment type="caution">
    <text evidence="1">The sequence shown here is derived from an EMBL/GenBank/DDBJ whole genome shotgun (WGS) entry which is preliminary data.</text>
</comment>